<sequence>MDVAAGILSIQAEIAKDKVTLVNLKSYECQQPNEEAFKLGLVAATLLALSHVTANLLGGCMCICFTEELERSSSNRQFWFGCLVLSWIVVAVGFPTLVMGMLENSKSRGSCKVLHHHFLFVGGILCFVHGLLSVAFYVSATVSFESTSHGED</sequence>
<accession>A0A1R3ID60</accession>
<comment type="similarity">
    <text evidence="6">Belongs to the DESIGUAL family.</text>
</comment>
<dbReference type="STRING" id="210143.A0A1R3ID60"/>
<name>A0A1R3ID60_COCAP</name>
<evidence type="ECO:0000256" key="5">
    <source>
        <dbReference type="ARBA" id="ARBA00023136"/>
    </source>
</evidence>
<dbReference type="Proteomes" id="UP000188268">
    <property type="component" value="Unassembled WGS sequence"/>
</dbReference>
<dbReference type="PANTHER" id="PTHR31769">
    <property type="entry name" value="OS07G0462200 PROTEIN-RELATED"/>
    <property type="match status" value="1"/>
</dbReference>
<dbReference type="InterPro" id="IPR052222">
    <property type="entry name" value="DESIGUAL"/>
</dbReference>
<feature type="transmembrane region" description="Helical" evidence="7">
    <location>
        <begin position="78"/>
        <end position="98"/>
    </location>
</feature>
<dbReference type="InterPro" id="IPR009606">
    <property type="entry name" value="DEAL/Modifying_wall_lignin1/2"/>
</dbReference>
<dbReference type="AlphaFoldDB" id="A0A1R3ID60"/>
<keyword evidence="3" id="KW-0732">Signal</keyword>
<comment type="caution">
    <text evidence="8">The sequence shown here is derived from an EMBL/GenBank/DDBJ whole genome shotgun (WGS) entry which is preliminary data.</text>
</comment>
<dbReference type="EMBL" id="AWWV01010294">
    <property type="protein sequence ID" value="OMO80527.1"/>
    <property type="molecule type" value="Genomic_DNA"/>
</dbReference>
<comment type="subcellular location">
    <subcellularLocation>
        <location evidence="1">Endomembrane system</location>
        <topology evidence="1">Multi-pass membrane protein</topology>
    </subcellularLocation>
</comment>
<protein>
    <submittedName>
        <fullName evidence="8">Uncharacterized protein</fullName>
    </submittedName>
</protein>
<dbReference type="OMA" id="GFMCICC"/>
<dbReference type="Pfam" id="PF06749">
    <property type="entry name" value="DUF1218"/>
    <property type="match status" value="1"/>
</dbReference>
<evidence type="ECO:0000256" key="1">
    <source>
        <dbReference type="ARBA" id="ARBA00004127"/>
    </source>
</evidence>
<dbReference type="Gramene" id="OMO80527">
    <property type="protein sequence ID" value="OMO80527"/>
    <property type="gene ID" value="CCACVL1_12917"/>
</dbReference>
<evidence type="ECO:0000256" key="7">
    <source>
        <dbReference type="SAM" id="Phobius"/>
    </source>
</evidence>
<keyword evidence="9" id="KW-1185">Reference proteome</keyword>
<proteinExistence type="inferred from homology"/>
<evidence type="ECO:0000256" key="3">
    <source>
        <dbReference type="ARBA" id="ARBA00022729"/>
    </source>
</evidence>
<dbReference type="GO" id="GO:0012505">
    <property type="term" value="C:endomembrane system"/>
    <property type="evidence" value="ECO:0007669"/>
    <property type="project" value="UniProtKB-SubCell"/>
</dbReference>
<organism evidence="8 9">
    <name type="scientific">Corchorus capsularis</name>
    <name type="common">Jute</name>
    <dbReference type="NCBI Taxonomy" id="210143"/>
    <lineage>
        <taxon>Eukaryota</taxon>
        <taxon>Viridiplantae</taxon>
        <taxon>Streptophyta</taxon>
        <taxon>Embryophyta</taxon>
        <taxon>Tracheophyta</taxon>
        <taxon>Spermatophyta</taxon>
        <taxon>Magnoliopsida</taxon>
        <taxon>eudicotyledons</taxon>
        <taxon>Gunneridae</taxon>
        <taxon>Pentapetalae</taxon>
        <taxon>rosids</taxon>
        <taxon>malvids</taxon>
        <taxon>Malvales</taxon>
        <taxon>Malvaceae</taxon>
        <taxon>Grewioideae</taxon>
        <taxon>Apeibeae</taxon>
        <taxon>Corchorus</taxon>
    </lineage>
</organism>
<keyword evidence="2 7" id="KW-0812">Transmembrane</keyword>
<evidence type="ECO:0000256" key="4">
    <source>
        <dbReference type="ARBA" id="ARBA00022989"/>
    </source>
</evidence>
<evidence type="ECO:0000313" key="8">
    <source>
        <dbReference type="EMBL" id="OMO80527.1"/>
    </source>
</evidence>
<dbReference type="OrthoDB" id="1667348at2759"/>
<feature type="transmembrane region" description="Helical" evidence="7">
    <location>
        <begin position="39"/>
        <end position="66"/>
    </location>
</feature>
<reference evidence="8 9" key="1">
    <citation type="submission" date="2013-09" db="EMBL/GenBank/DDBJ databases">
        <title>Corchorus capsularis genome sequencing.</title>
        <authorList>
            <person name="Alam M."/>
            <person name="Haque M.S."/>
            <person name="Islam M.S."/>
            <person name="Emdad E.M."/>
            <person name="Islam M.M."/>
            <person name="Ahmed B."/>
            <person name="Halim A."/>
            <person name="Hossen Q.M.M."/>
            <person name="Hossain M.Z."/>
            <person name="Ahmed R."/>
            <person name="Khan M.M."/>
            <person name="Islam R."/>
            <person name="Rashid M.M."/>
            <person name="Khan S.A."/>
            <person name="Rahman M.S."/>
            <person name="Alam M."/>
        </authorList>
    </citation>
    <scope>NUCLEOTIDE SEQUENCE [LARGE SCALE GENOMIC DNA]</scope>
    <source>
        <strain evidence="9">cv. CVL-1</strain>
        <tissue evidence="8">Whole seedling</tissue>
    </source>
</reference>
<gene>
    <name evidence="8" type="ORF">CCACVL1_12917</name>
</gene>
<keyword evidence="5 7" id="KW-0472">Membrane</keyword>
<feature type="transmembrane region" description="Helical" evidence="7">
    <location>
        <begin position="118"/>
        <end position="138"/>
    </location>
</feature>
<evidence type="ECO:0000256" key="2">
    <source>
        <dbReference type="ARBA" id="ARBA00022692"/>
    </source>
</evidence>
<evidence type="ECO:0000256" key="6">
    <source>
        <dbReference type="ARBA" id="ARBA00029467"/>
    </source>
</evidence>
<evidence type="ECO:0000313" key="9">
    <source>
        <dbReference type="Proteomes" id="UP000188268"/>
    </source>
</evidence>
<keyword evidence="4 7" id="KW-1133">Transmembrane helix</keyword>